<dbReference type="GO" id="GO:0005829">
    <property type="term" value="C:cytosol"/>
    <property type="evidence" value="ECO:0007669"/>
    <property type="project" value="TreeGrafter"/>
</dbReference>
<proteinExistence type="inferred from homology"/>
<evidence type="ECO:0000259" key="9">
    <source>
        <dbReference type="Pfam" id="PF20511"/>
    </source>
</evidence>
<dbReference type="EC" id="5.3.1.8" evidence="3"/>
<dbReference type="PANTHER" id="PTHR10309:SF0">
    <property type="entry name" value="MANNOSE-6-PHOSPHATE ISOMERASE"/>
    <property type="match status" value="1"/>
</dbReference>
<evidence type="ECO:0000256" key="2">
    <source>
        <dbReference type="ARBA" id="ARBA00010772"/>
    </source>
</evidence>
<evidence type="ECO:0000256" key="8">
    <source>
        <dbReference type="PIRSR" id="PIRSR001480-2"/>
    </source>
</evidence>
<reference evidence="10 11" key="1">
    <citation type="submission" date="2014-07" db="EMBL/GenBank/DDBJ databases">
        <authorList>
            <person name="McCorrison J."/>
            <person name="Sanka R."/>
            <person name="Torralba M."/>
            <person name="Gillis M."/>
            <person name="Haft D.H."/>
            <person name="Methe B."/>
            <person name="Sutton G."/>
            <person name="Nelson K.E."/>
        </authorList>
    </citation>
    <scope>NUCLEOTIDE SEQUENCE [LARGE SCALE GENOMIC DNA]</scope>
    <source>
        <strain evidence="10 11">DNF00450</strain>
    </source>
</reference>
<dbReference type="GO" id="GO:0009298">
    <property type="term" value="P:GDP-mannose biosynthetic process"/>
    <property type="evidence" value="ECO:0007669"/>
    <property type="project" value="InterPro"/>
</dbReference>
<dbReference type="AlphaFoldDB" id="A0A095ZB72"/>
<name>A0A095ZB72_9CORY</name>
<dbReference type="SUPFAM" id="SSF51182">
    <property type="entry name" value="RmlC-like cupins"/>
    <property type="match status" value="1"/>
</dbReference>
<evidence type="ECO:0000256" key="1">
    <source>
        <dbReference type="ARBA" id="ARBA00000757"/>
    </source>
</evidence>
<dbReference type="EMBL" id="JRNE01000064">
    <property type="protein sequence ID" value="KGF15957.1"/>
    <property type="molecule type" value="Genomic_DNA"/>
</dbReference>
<feature type="domain" description="Phosphomannose isomerase type I catalytic" evidence="9">
    <location>
        <begin position="2"/>
        <end position="146"/>
    </location>
</feature>
<feature type="binding site" evidence="8">
    <location>
        <position position="257"/>
    </location>
    <ligand>
        <name>Zn(2+)</name>
        <dbReference type="ChEBI" id="CHEBI:29105"/>
    </ligand>
</feature>
<feature type="active site" evidence="7">
    <location>
        <position position="276"/>
    </location>
</feature>
<dbReference type="PANTHER" id="PTHR10309">
    <property type="entry name" value="MANNOSE-6-PHOSPHATE ISOMERASE"/>
    <property type="match status" value="1"/>
</dbReference>
<dbReference type="GO" id="GO:0005975">
    <property type="term" value="P:carbohydrate metabolic process"/>
    <property type="evidence" value="ECO:0007669"/>
    <property type="project" value="InterPro"/>
</dbReference>
<comment type="caution">
    <text evidence="10">The sequence shown here is derived from an EMBL/GenBank/DDBJ whole genome shotgun (WGS) entry which is preliminary data.</text>
</comment>
<dbReference type="InterPro" id="IPR011051">
    <property type="entry name" value="RmlC_Cupin_sf"/>
</dbReference>
<feature type="binding site" evidence="8">
    <location>
        <position position="92"/>
    </location>
    <ligand>
        <name>Zn(2+)</name>
        <dbReference type="ChEBI" id="CHEBI:29105"/>
    </ligand>
</feature>
<dbReference type="RefSeq" id="WP_035122925.1">
    <property type="nucleotide sequence ID" value="NZ_JRNE01000064.1"/>
</dbReference>
<evidence type="ECO:0000256" key="5">
    <source>
        <dbReference type="ARBA" id="ARBA00022833"/>
    </source>
</evidence>
<comment type="cofactor">
    <cofactor evidence="8">
        <name>Zn(2+)</name>
        <dbReference type="ChEBI" id="CHEBI:29105"/>
    </cofactor>
    <text evidence="8">Binds 1 zinc ion per subunit.</text>
</comment>
<evidence type="ECO:0000256" key="3">
    <source>
        <dbReference type="ARBA" id="ARBA00011956"/>
    </source>
</evidence>
<feature type="binding site" evidence="8">
    <location>
        <position position="129"/>
    </location>
    <ligand>
        <name>Zn(2+)</name>
        <dbReference type="ChEBI" id="CHEBI:29105"/>
    </ligand>
</feature>
<protein>
    <recommendedName>
        <fullName evidence="3">mannose-6-phosphate isomerase</fullName>
        <ecNumber evidence="3">5.3.1.8</ecNumber>
    </recommendedName>
</protein>
<dbReference type="Pfam" id="PF20511">
    <property type="entry name" value="PMI_typeI_cat"/>
    <property type="match status" value="1"/>
</dbReference>
<dbReference type="PIRSF" id="PIRSF001480">
    <property type="entry name" value="Mannose-6-phosphate_isomerase"/>
    <property type="match status" value="1"/>
</dbReference>
<gene>
    <name evidence="10" type="ORF">HMPREF1650_09750</name>
</gene>
<keyword evidence="6 10" id="KW-0413">Isomerase</keyword>
<dbReference type="InterPro" id="IPR046457">
    <property type="entry name" value="PMI_typeI_cat"/>
</dbReference>
<comment type="catalytic activity">
    <reaction evidence="1">
        <text>D-mannose 6-phosphate = D-fructose 6-phosphate</text>
        <dbReference type="Rhea" id="RHEA:12356"/>
        <dbReference type="ChEBI" id="CHEBI:58735"/>
        <dbReference type="ChEBI" id="CHEBI:61527"/>
        <dbReference type="EC" id="5.3.1.8"/>
    </reaction>
</comment>
<dbReference type="NCBIfam" id="TIGR00218">
    <property type="entry name" value="manA"/>
    <property type="match status" value="1"/>
</dbReference>
<organism evidence="10 11">
    <name type="scientific">Corynebacterium freneyi DNF00450</name>
    <dbReference type="NCBI Taxonomy" id="1287475"/>
    <lineage>
        <taxon>Bacteria</taxon>
        <taxon>Bacillati</taxon>
        <taxon>Actinomycetota</taxon>
        <taxon>Actinomycetes</taxon>
        <taxon>Mycobacteriales</taxon>
        <taxon>Corynebacteriaceae</taxon>
        <taxon>Corynebacterium</taxon>
    </lineage>
</organism>
<dbReference type="PROSITE" id="PS00965">
    <property type="entry name" value="PMI_I_1"/>
    <property type="match status" value="1"/>
</dbReference>
<dbReference type="InterPro" id="IPR014710">
    <property type="entry name" value="RmlC-like_jellyroll"/>
</dbReference>
<sequence>MERIDAVMQSYPWGSRTLIAELMGQESPSARPQAEAWFGAHPLAPSPVAGRPLTEVIADDPDAALGPAAGMADGTLPFLLKILAAAEPLSLQAHPTLEQAKAGYAAENELGIAPTAPHRNYRDANHKPELIVALTRFEALAGFRPVERTRELFDELAIPELGHYTVLLDAPSAEEGLRALFTTWLTLPSRVLGDLVEAVRAACAAYEGDGWVGQVAATTADIAARYPGDPGVLASMLLNRITLEPGEGIYLGAGQLHAYLSGMGVEIMANSDNVLRGGLTSKHVDVVELLRVLNFSPAVDPVVRPIVDGAVSTYPTDAAEFRLTRVSIPAGDSVAVPTTGAAIVLVVEGAAEVSSRSGEVRLSPGRAAWAPACETDRVLRSVGGAPVEAFVASVPA</sequence>
<dbReference type="InterPro" id="IPR001250">
    <property type="entry name" value="Man6P_Isoase-1"/>
</dbReference>
<dbReference type="InterPro" id="IPR018050">
    <property type="entry name" value="Pmannose_isomerase-type1_CS"/>
</dbReference>
<feature type="binding site" evidence="8">
    <location>
        <position position="94"/>
    </location>
    <ligand>
        <name>Zn(2+)</name>
        <dbReference type="ChEBI" id="CHEBI:29105"/>
    </ligand>
</feature>
<dbReference type="GO" id="GO:0004476">
    <property type="term" value="F:mannose-6-phosphate isomerase activity"/>
    <property type="evidence" value="ECO:0007669"/>
    <property type="project" value="UniProtKB-EC"/>
</dbReference>
<evidence type="ECO:0000313" key="11">
    <source>
        <dbReference type="Proteomes" id="UP000029548"/>
    </source>
</evidence>
<dbReference type="eggNOG" id="COG1482">
    <property type="taxonomic scope" value="Bacteria"/>
</dbReference>
<dbReference type="CDD" id="cd07011">
    <property type="entry name" value="cupin_PMI_type_I_N"/>
    <property type="match status" value="1"/>
</dbReference>
<comment type="similarity">
    <text evidence="2">Belongs to the mannose-6-phosphate isomerase type 1 family.</text>
</comment>
<evidence type="ECO:0000256" key="6">
    <source>
        <dbReference type="ARBA" id="ARBA00023235"/>
    </source>
</evidence>
<dbReference type="Gene3D" id="1.10.441.10">
    <property type="entry name" value="Phosphomannose Isomerase, domain 2"/>
    <property type="match status" value="1"/>
</dbReference>
<dbReference type="InterPro" id="IPR016305">
    <property type="entry name" value="Mannose-6-P_Isomerase"/>
</dbReference>
<evidence type="ECO:0000256" key="7">
    <source>
        <dbReference type="PIRSR" id="PIRSR001480-1"/>
    </source>
</evidence>
<dbReference type="PRINTS" id="PR00714">
    <property type="entry name" value="MAN6PISMRASE"/>
</dbReference>
<evidence type="ECO:0000256" key="4">
    <source>
        <dbReference type="ARBA" id="ARBA00022723"/>
    </source>
</evidence>
<dbReference type="Proteomes" id="UP000029548">
    <property type="component" value="Unassembled WGS sequence"/>
</dbReference>
<evidence type="ECO:0000313" key="10">
    <source>
        <dbReference type="EMBL" id="KGF15957.1"/>
    </source>
</evidence>
<dbReference type="Gene3D" id="2.60.120.10">
    <property type="entry name" value="Jelly Rolls"/>
    <property type="match status" value="2"/>
</dbReference>
<keyword evidence="5 8" id="KW-0862">Zinc</keyword>
<keyword evidence="4 8" id="KW-0479">Metal-binding</keyword>
<accession>A0A095ZB72</accession>
<dbReference type="GO" id="GO:0008270">
    <property type="term" value="F:zinc ion binding"/>
    <property type="evidence" value="ECO:0007669"/>
    <property type="project" value="InterPro"/>
</dbReference>